<dbReference type="EMBL" id="BSXT01006689">
    <property type="protein sequence ID" value="GMF62826.1"/>
    <property type="molecule type" value="Genomic_DNA"/>
</dbReference>
<proteinExistence type="predicted"/>
<dbReference type="GO" id="GO:0016787">
    <property type="term" value="F:hydrolase activity"/>
    <property type="evidence" value="ECO:0007669"/>
    <property type="project" value="UniProtKB-KW"/>
</dbReference>
<dbReference type="PANTHER" id="PTHR12629">
    <property type="entry name" value="DIPHOSPHOINOSITOL POLYPHOSPHATE PHOSPHOHYDROLASE"/>
    <property type="match status" value="1"/>
</dbReference>
<dbReference type="AlphaFoldDB" id="A0A9W6YBN4"/>
<keyword evidence="1" id="KW-0479">Metal-binding</keyword>
<dbReference type="PANTHER" id="PTHR12629:SF0">
    <property type="entry name" value="DIPHOSPHOINOSITOL-POLYPHOSPHATE DIPHOSPHATASE"/>
    <property type="match status" value="1"/>
</dbReference>
<dbReference type="PROSITE" id="PS51462">
    <property type="entry name" value="NUDIX"/>
    <property type="match status" value="1"/>
</dbReference>
<feature type="signal peptide" evidence="3">
    <location>
        <begin position="1"/>
        <end position="20"/>
    </location>
</feature>
<keyword evidence="3" id="KW-0732">Signal</keyword>
<comment type="caution">
    <text evidence="5">The sequence shown here is derived from an EMBL/GenBank/DDBJ whole genome shotgun (WGS) entry which is preliminary data.</text>
</comment>
<dbReference type="InterPro" id="IPR020084">
    <property type="entry name" value="NUDIX_hydrolase_CS"/>
</dbReference>
<evidence type="ECO:0000256" key="2">
    <source>
        <dbReference type="ARBA" id="ARBA00022801"/>
    </source>
</evidence>
<evidence type="ECO:0000313" key="6">
    <source>
        <dbReference type="Proteomes" id="UP001165121"/>
    </source>
</evidence>
<dbReference type="OrthoDB" id="128927at2759"/>
<dbReference type="GO" id="GO:0005634">
    <property type="term" value="C:nucleus"/>
    <property type="evidence" value="ECO:0007669"/>
    <property type="project" value="TreeGrafter"/>
</dbReference>
<evidence type="ECO:0000259" key="4">
    <source>
        <dbReference type="PROSITE" id="PS51462"/>
    </source>
</evidence>
<protein>
    <submittedName>
        <fullName evidence="5">Unnamed protein product</fullName>
    </submittedName>
</protein>
<gene>
    <name evidence="5" type="ORF">Pfra01_002739600</name>
</gene>
<feature type="chain" id="PRO_5040905992" evidence="3">
    <location>
        <begin position="21"/>
        <end position="318"/>
    </location>
</feature>
<reference evidence="5" key="1">
    <citation type="submission" date="2023-04" db="EMBL/GenBank/DDBJ databases">
        <title>Phytophthora fragariaefolia NBRC 109709.</title>
        <authorList>
            <person name="Ichikawa N."/>
            <person name="Sato H."/>
            <person name="Tonouchi N."/>
        </authorList>
    </citation>
    <scope>NUCLEOTIDE SEQUENCE</scope>
    <source>
        <strain evidence="5">NBRC 109709</strain>
    </source>
</reference>
<dbReference type="PROSITE" id="PS00893">
    <property type="entry name" value="NUDIX_BOX"/>
    <property type="match status" value="1"/>
</dbReference>
<evidence type="ECO:0000256" key="1">
    <source>
        <dbReference type="ARBA" id="ARBA00022723"/>
    </source>
</evidence>
<evidence type="ECO:0000313" key="5">
    <source>
        <dbReference type="EMBL" id="GMF62826.1"/>
    </source>
</evidence>
<feature type="domain" description="Nudix hydrolase" evidence="4">
    <location>
        <begin position="181"/>
        <end position="318"/>
    </location>
</feature>
<keyword evidence="2" id="KW-0378">Hydrolase</keyword>
<dbReference type="Gene3D" id="3.90.79.10">
    <property type="entry name" value="Nucleoside Triphosphate Pyrophosphohydrolase"/>
    <property type="match status" value="1"/>
</dbReference>
<dbReference type="SUPFAM" id="SSF55811">
    <property type="entry name" value="Nudix"/>
    <property type="match status" value="1"/>
</dbReference>
<name>A0A9W6YBN4_9STRA</name>
<accession>A0A9W6YBN4</accession>
<dbReference type="InterPro" id="IPR015797">
    <property type="entry name" value="NUDIX_hydrolase-like_dom_sf"/>
</dbReference>
<organism evidence="5 6">
    <name type="scientific">Phytophthora fragariaefolia</name>
    <dbReference type="NCBI Taxonomy" id="1490495"/>
    <lineage>
        <taxon>Eukaryota</taxon>
        <taxon>Sar</taxon>
        <taxon>Stramenopiles</taxon>
        <taxon>Oomycota</taxon>
        <taxon>Peronosporomycetes</taxon>
        <taxon>Peronosporales</taxon>
        <taxon>Peronosporaceae</taxon>
        <taxon>Phytophthora</taxon>
    </lineage>
</organism>
<keyword evidence="6" id="KW-1185">Reference proteome</keyword>
<dbReference type="GO" id="GO:0046872">
    <property type="term" value="F:metal ion binding"/>
    <property type="evidence" value="ECO:0007669"/>
    <property type="project" value="UniProtKB-KW"/>
</dbReference>
<sequence length="318" mass="35820">MRFLSLLGVLALASSASVKAISDKTSIAKLNADVETWTRALTADHQLRRSLRRYADEDERLFAEKLDDVINKIDDKLAIVVHKPLKFPKGLKAAALEKADDVAAQVKAAMAKYPEELSASTLSQLLKIEQQRPKDKAVFAKMTKKTEDGMRRHIEPFPGMKTAPILNSHVGRAQQRFTDDGSRLLTCAVVSRSAKEGGGDVLLISSSNPGKTEWLLPKGGWDHGESVHKAAWREVMEEGGVNSVFKNALGDIRFQKSEVNKKTKETVVKKYEYRAYKMQGVTTYDQWAESVRYRIWVRDQTEGTEEWSRSNFIMYLVD</sequence>
<evidence type="ECO:0000256" key="3">
    <source>
        <dbReference type="SAM" id="SignalP"/>
    </source>
</evidence>
<dbReference type="InterPro" id="IPR000086">
    <property type="entry name" value="NUDIX_hydrolase_dom"/>
</dbReference>
<dbReference type="Pfam" id="PF00293">
    <property type="entry name" value="NUDIX"/>
    <property type="match status" value="1"/>
</dbReference>
<dbReference type="Proteomes" id="UP001165121">
    <property type="component" value="Unassembled WGS sequence"/>
</dbReference>
<dbReference type="GO" id="GO:0005737">
    <property type="term" value="C:cytoplasm"/>
    <property type="evidence" value="ECO:0007669"/>
    <property type="project" value="TreeGrafter"/>
</dbReference>